<dbReference type="EMBL" id="WNME01000030">
    <property type="protein sequence ID" value="MUB66655.1"/>
    <property type="molecule type" value="Genomic_DNA"/>
</dbReference>
<name>A0AAW9WNH3_9FIRM</name>
<dbReference type="Pfam" id="PF20247">
    <property type="entry name" value="DUF6602"/>
    <property type="match status" value="1"/>
</dbReference>
<accession>A0AAW9WNH3</accession>
<evidence type="ECO:0000313" key="3">
    <source>
        <dbReference type="Proteomes" id="UP000434223"/>
    </source>
</evidence>
<dbReference type="AlphaFoldDB" id="A0AAW9WNH3"/>
<gene>
    <name evidence="2" type="ORF">GNE07_26925</name>
</gene>
<organism evidence="2 3">
    <name type="scientific">Hungatella hathewayi</name>
    <dbReference type="NCBI Taxonomy" id="154046"/>
    <lineage>
        <taxon>Bacteria</taxon>
        <taxon>Bacillati</taxon>
        <taxon>Bacillota</taxon>
        <taxon>Clostridia</taxon>
        <taxon>Lachnospirales</taxon>
        <taxon>Lachnospiraceae</taxon>
        <taxon>Hungatella</taxon>
    </lineage>
</organism>
<evidence type="ECO:0000313" key="2">
    <source>
        <dbReference type="EMBL" id="MUB66655.1"/>
    </source>
</evidence>
<proteinExistence type="predicted"/>
<sequence>MLSLVRYQQSIAAEFEAQKNRVRFFIDDAHWGEDGRYKEILLGDFLKGILPANVEVGTGFIKNANGELTNQIDLIIYKKNHPYLFKKGDFVVLMPNSVLGIIEVKSTASSDILTRRRSKYSKSVIEICELNGRIIGNNQIFNGIWGYDSNICISAETRNTNLGLQLLESCGYLNHICFNSNVFCRYWEQGNPRDRETDNRPCFSFYDLSWNRIFGPNCNDRPGLAFGYFISNLLEYVYRQISPQVLDEQYFEFLYPIEHTKETYRYFGCDIKLDLQER</sequence>
<dbReference type="InterPro" id="IPR046537">
    <property type="entry name" value="DUF6602"/>
</dbReference>
<reference evidence="2 3" key="1">
    <citation type="submission" date="2019-09" db="EMBL/GenBank/DDBJ databases">
        <title>Draft genome sequencing of Hungatella hathewayi 123Y-2.</title>
        <authorList>
            <person name="Lv Q."/>
            <person name="Li S."/>
        </authorList>
    </citation>
    <scope>NUCLEOTIDE SEQUENCE [LARGE SCALE GENOMIC DNA]</scope>
    <source>
        <strain evidence="2 3">123Y-2</strain>
    </source>
</reference>
<protein>
    <recommendedName>
        <fullName evidence="1">DUF6602 domain-containing protein</fullName>
    </recommendedName>
</protein>
<evidence type="ECO:0000259" key="1">
    <source>
        <dbReference type="Pfam" id="PF20247"/>
    </source>
</evidence>
<dbReference type="Proteomes" id="UP000434223">
    <property type="component" value="Unassembled WGS sequence"/>
</dbReference>
<dbReference type="RefSeq" id="WP_055651992.1">
    <property type="nucleotide sequence ID" value="NZ_CZAZ01000042.1"/>
</dbReference>
<comment type="caution">
    <text evidence="2">The sequence shown here is derived from an EMBL/GenBank/DDBJ whole genome shotgun (WGS) entry which is preliminary data.</text>
</comment>
<dbReference type="CDD" id="cd21173">
    <property type="entry name" value="NucC-like"/>
    <property type="match status" value="1"/>
</dbReference>
<feature type="domain" description="DUF6602" evidence="1">
    <location>
        <begin position="29"/>
        <end position="116"/>
    </location>
</feature>